<feature type="domain" description="Glycosyl transferase family 1" evidence="6">
    <location>
        <begin position="1381"/>
        <end position="1557"/>
    </location>
</feature>
<keyword evidence="4" id="KW-0035">Amyloplast</keyword>
<dbReference type="CDD" id="cd03791">
    <property type="entry name" value="GT5_Glycogen_synthase_DULL1-like"/>
    <property type="match status" value="1"/>
</dbReference>
<dbReference type="EMBL" id="JANCYU010000021">
    <property type="protein sequence ID" value="KAK4524063.1"/>
    <property type="molecule type" value="Genomic_DNA"/>
</dbReference>
<keyword evidence="4" id="KW-0934">Plastid</keyword>
<reference evidence="8 9" key="1">
    <citation type="submission" date="2022-07" db="EMBL/GenBank/DDBJ databases">
        <title>Genome-wide signatures of adaptation to extreme environments.</title>
        <authorList>
            <person name="Cho C.H."/>
            <person name="Yoon H.S."/>
        </authorList>
    </citation>
    <scope>NUCLEOTIDE SEQUENCE [LARGE SCALE GENOMIC DNA]</scope>
    <source>
        <strain evidence="8 9">108.79 E11</strain>
    </source>
</reference>
<evidence type="ECO:0000256" key="4">
    <source>
        <dbReference type="ARBA" id="ARBA00023234"/>
    </source>
</evidence>
<organism evidence="8 9">
    <name type="scientific">Galdieria yellowstonensis</name>
    <dbReference type="NCBI Taxonomy" id="3028027"/>
    <lineage>
        <taxon>Eukaryota</taxon>
        <taxon>Rhodophyta</taxon>
        <taxon>Bangiophyceae</taxon>
        <taxon>Galdieriales</taxon>
        <taxon>Galdieriaceae</taxon>
        <taxon>Galdieria</taxon>
    </lineage>
</organism>
<dbReference type="InterPro" id="IPR013783">
    <property type="entry name" value="Ig-like_fold"/>
</dbReference>
<feature type="compositionally biased region" description="Polar residues" evidence="5">
    <location>
        <begin position="76"/>
        <end position="85"/>
    </location>
</feature>
<dbReference type="SUPFAM" id="SSF53756">
    <property type="entry name" value="UDP-Glycosyltransferase/glycogen phosphorylase"/>
    <property type="match status" value="1"/>
</dbReference>
<evidence type="ECO:0000256" key="3">
    <source>
        <dbReference type="ARBA" id="ARBA00022679"/>
    </source>
</evidence>
<feature type="region of interest" description="Disordered" evidence="5">
    <location>
        <begin position="76"/>
        <end position="95"/>
    </location>
</feature>
<evidence type="ECO:0000259" key="7">
    <source>
        <dbReference type="Pfam" id="PF08323"/>
    </source>
</evidence>
<accession>A0AAV9I9M8</accession>
<feature type="region of interest" description="Disordered" evidence="5">
    <location>
        <begin position="1"/>
        <end position="50"/>
    </location>
</feature>
<evidence type="ECO:0000256" key="2">
    <source>
        <dbReference type="ARBA" id="ARBA00022676"/>
    </source>
</evidence>
<comment type="caution">
    <text evidence="8">The sequence shown here is derived from an EMBL/GenBank/DDBJ whole genome shotgun (WGS) entry which is preliminary data.</text>
</comment>
<dbReference type="CDD" id="cd00551">
    <property type="entry name" value="AmyAc_family"/>
    <property type="match status" value="1"/>
</dbReference>
<proteinExistence type="predicted"/>
<evidence type="ECO:0000313" key="9">
    <source>
        <dbReference type="Proteomes" id="UP001300502"/>
    </source>
</evidence>
<keyword evidence="2" id="KW-0328">Glycosyltransferase</keyword>
<evidence type="ECO:0008006" key="10">
    <source>
        <dbReference type="Google" id="ProtNLM"/>
    </source>
</evidence>
<sequence>MSSPRFSRRWASAGISMGSSPSELETVPTVGAAVGDEDWEQSSSSSDLETLGSFKHKKQTTTQQESQNVLSSFLSGKVRSASSPGTFPEKSTMGDEGYEHSCEVLYQYFLKQFASQDEQSVVESFNELQTLLVGLQEEYRAVSAQKKSSREISPILEALKTLERVLIPLLGHIVTEIRERTVILMNVLYDGHDLQMTESLNVSIQCVGEVADIEIPLHGRVDSKELEKYVLCLSEANRESYLAPCRWKFYSIVCKDHYLKAIGLPAFSTSGYYDWYFAEKPKDFSRDKNFTFLSPAVLSFVDARFQKGRIIVHPANIRESLLYELPIDQVDATWDSKTGELKKRGSFDSVAQRLPDLRLDGVTHVYLMGALSRPIDDPEAPPVEIADRSQPAAILGGAAAFKNLVSEAHRLGVGTIVDSFCRVSRNAHHRKYDPLVVYTKSAQGLIPHAGTDGRELQWDNTCLLNYRKFDAWELFYQDIYRLIHDFGIQGVRLDNAQSYPLIMKADVEELFRVDVDGELHYSLDDILHGKVVKENQDCGYWLTEAALDFGYPNPFLVRLTKRIWNDFPNFIFIAEAHFQREPQLTFSGVIPHTIRVAQILASICGQSLRRDGSVTKLPESRKCTARTLSRLYRSCKFTMPKGAIQLGCTCTHNSPYPGVLYGRRAWLAVDLLYFLPEIPMLFYGEENGRMYRFNMATVSQSIETHPFYDINYENVLPKSPRSTESSSPVDGISALVLDDLSTNSPPKVPTISPLSAKKKKKKSSMFTLELKRSAGSSQSLVRSQSIDDVRGMSIRSVSVDDIGSLSRLEEDTRLKIGPGVGYDIRMIRGHYEHRRSIRLFHPAFRHGSLTVLEVSLHLKEQVFSFVRCWNDSLIVVAMNMKCDLDGDEFREPCEVELDLKPLLEALKNEIYEKNEDNLFSFLDCFTKESHPEMLAFHELLFRKYAVKLKPLGTLVLTPQLSPKTEENEQLHLEQCLARLQLDGVDMKDPRENALAWKLTRAAVDSLEQFAKTFYEIFSLMTSSGMLESTIIHLCSVCLQRATVPRYEASYTPKNLVPPRGERILSLLIHLSCTAENLQFRTVCQKVLKNVSEMGPLVFVAPELGRFSTAGGLGVMVDELTKGLASLGSEVYVISPYYSVNRKGQWKYLEPDGIVWTRNIQVRVGSRDLTVGIYEGMEEGVHLIFLEQGEYYPKVYADMASQRRQLELIVLTSLASLEVLCQKSLAPALFITNDWIAALSAGYAKQGFFGSFFENTTFFHIIHNLGDAVYEGRVYPNESEGLFEDVHRLPASLVFDPTWSQVVVNPSRCALLCSDSWGTVSNSYLEELVSFHPLKYILRLARCPFGYPNGIRKKEREALLKTRGGGSHLQAKTIIQQRYFQFQTLDASIPLFCFIGRVTSQKGVHLILQSVEQLIQFTGGKIQFLIGGPANRADPYAASCAVQMEYLRSRYPWQFWAAPDEFFTDGPLVNLGADFGMMPSLFEPGGIVQHEFFVAGTPVIAYRTGGLKDTVHEWDGDALEGNGFTFEDYTLAAFVDATKRALRVFSRQDEYQELRKAAYDSVIDVSQVAFAWYKEFHRLRNVIFRRETLLQKEYQDWMTVPCSYLSKNCRYVLLYWLEEEEEDDGEGDISVFLKGSFDGWSNRWCFEQYKPPLVKPDVTIQCATQPKHKKPCKQLLLKLVPGLYSFKFLVRGEWRVSCLQPVVTEGIFENNVIEIS</sequence>
<dbReference type="Gene3D" id="3.20.20.80">
    <property type="entry name" value="Glycosidases"/>
    <property type="match status" value="1"/>
</dbReference>
<dbReference type="InterPro" id="IPR017853">
    <property type="entry name" value="GH"/>
</dbReference>
<dbReference type="Gene3D" id="2.60.40.10">
    <property type="entry name" value="Immunoglobulins"/>
    <property type="match status" value="1"/>
</dbReference>
<comment type="subcellular location">
    <subcellularLocation>
        <location evidence="1">Plastid</location>
        <location evidence="1">Amyloplast</location>
    </subcellularLocation>
</comment>
<feature type="domain" description="Starch synthase catalytic" evidence="7">
    <location>
        <begin position="1097"/>
        <end position="1331"/>
    </location>
</feature>
<protein>
    <recommendedName>
        <fullName evidence="10">Starch synthase</fullName>
    </recommendedName>
</protein>
<dbReference type="PANTHER" id="PTHR45825:SF11">
    <property type="entry name" value="ALPHA AMYLASE DOMAIN-CONTAINING PROTEIN"/>
    <property type="match status" value="1"/>
</dbReference>
<dbReference type="SUPFAM" id="SSF51445">
    <property type="entry name" value="(Trans)glycosidases"/>
    <property type="match status" value="1"/>
</dbReference>
<dbReference type="SUPFAM" id="SSF81296">
    <property type="entry name" value="E set domains"/>
    <property type="match status" value="1"/>
</dbReference>
<dbReference type="Gene3D" id="3.40.50.2000">
    <property type="entry name" value="Glycogen Phosphorylase B"/>
    <property type="match status" value="2"/>
</dbReference>
<evidence type="ECO:0000313" key="8">
    <source>
        <dbReference type="EMBL" id="KAK4524063.1"/>
    </source>
</evidence>
<dbReference type="Proteomes" id="UP001300502">
    <property type="component" value="Unassembled WGS sequence"/>
</dbReference>
<name>A0AAV9I9M8_9RHOD</name>
<dbReference type="Pfam" id="PF08323">
    <property type="entry name" value="Glyco_transf_5"/>
    <property type="match status" value="1"/>
</dbReference>
<dbReference type="PANTHER" id="PTHR45825">
    <property type="entry name" value="GRANULE-BOUND STARCH SYNTHASE 1, CHLOROPLASTIC/AMYLOPLASTIC"/>
    <property type="match status" value="1"/>
</dbReference>
<dbReference type="CDD" id="cd02859">
    <property type="entry name" value="E_set_AMPKbeta_like_N"/>
    <property type="match status" value="1"/>
</dbReference>
<dbReference type="InterPro" id="IPR014756">
    <property type="entry name" value="Ig_E-set"/>
</dbReference>
<evidence type="ECO:0000256" key="5">
    <source>
        <dbReference type="SAM" id="MobiDB-lite"/>
    </source>
</evidence>
<dbReference type="Pfam" id="PF00534">
    <property type="entry name" value="Glycos_transf_1"/>
    <property type="match status" value="1"/>
</dbReference>
<keyword evidence="3" id="KW-0808">Transferase</keyword>
<dbReference type="InterPro" id="IPR013534">
    <property type="entry name" value="Starch_synth_cat_dom"/>
</dbReference>
<evidence type="ECO:0000256" key="1">
    <source>
        <dbReference type="ARBA" id="ARBA00004602"/>
    </source>
</evidence>
<keyword evidence="9" id="KW-1185">Reference proteome</keyword>
<dbReference type="InterPro" id="IPR001296">
    <property type="entry name" value="Glyco_trans_1"/>
</dbReference>
<dbReference type="GO" id="GO:0016757">
    <property type="term" value="F:glycosyltransferase activity"/>
    <property type="evidence" value="ECO:0007669"/>
    <property type="project" value="UniProtKB-KW"/>
</dbReference>
<gene>
    <name evidence="8" type="ORF">GAYE_SCF01G1962</name>
</gene>
<evidence type="ECO:0000259" key="6">
    <source>
        <dbReference type="Pfam" id="PF00534"/>
    </source>
</evidence>